<evidence type="ECO:0000313" key="3">
    <source>
        <dbReference type="Proteomes" id="UP000621390"/>
    </source>
</evidence>
<accession>A0A8I1G9W0</accession>
<dbReference type="RefSeq" id="WP_199493830.1">
    <property type="nucleotide sequence ID" value="NZ_CAXBHZ010000014.1"/>
</dbReference>
<organism evidence="2 3">
    <name type="scientific">Idiomarina abyssalis</name>
    <dbReference type="NCBI Taxonomy" id="86102"/>
    <lineage>
        <taxon>Bacteria</taxon>
        <taxon>Pseudomonadati</taxon>
        <taxon>Pseudomonadota</taxon>
        <taxon>Gammaproteobacteria</taxon>
        <taxon>Alteromonadales</taxon>
        <taxon>Idiomarinaceae</taxon>
        <taxon>Idiomarina</taxon>
    </lineage>
</organism>
<dbReference type="Proteomes" id="UP000655994">
    <property type="component" value="Unassembled WGS sequence"/>
</dbReference>
<dbReference type="Proteomes" id="UP000621390">
    <property type="component" value="Unassembled WGS sequence"/>
</dbReference>
<dbReference type="EMBL" id="JAEMOP010000002">
    <property type="protein sequence ID" value="MBJ7316025.1"/>
    <property type="molecule type" value="Genomic_DNA"/>
</dbReference>
<evidence type="ECO:0000313" key="4">
    <source>
        <dbReference type="Proteomes" id="UP000655994"/>
    </source>
</evidence>
<dbReference type="EMBL" id="JAEMOS010000010">
    <property type="protein sequence ID" value="MBJ7265989.1"/>
    <property type="molecule type" value="Genomic_DNA"/>
</dbReference>
<name>A0A8I1G9W0_9GAMM</name>
<evidence type="ECO:0000313" key="2">
    <source>
        <dbReference type="EMBL" id="MBJ7316025.1"/>
    </source>
</evidence>
<evidence type="ECO:0000313" key="1">
    <source>
        <dbReference type="EMBL" id="MBJ7265989.1"/>
    </source>
</evidence>
<protein>
    <recommendedName>
        <fullName evidence="5">Lipoprotein</fullName>
    </recommendedName>
</protein>
<comment type="caution">
    <text evidence="2">The sequence shown here is derived from an EMBL/GenBank/DDBJ whole genome shotgun (WGS) entry which is preliminary data.</text>
</comment>
<keyword evidence="4" id="KW-1185">Reference proteome</keyword>
<proteinExistence type="predicted"/>
<evidence type="ECO:0008006" key="5">
    <source>
        <dbReference type="Google" id="ProtNLM"/>
    </source>
</evidence>
<gene>
    <name evidence="1" type="ORF">JHC10_03415</name>
    <name evidence="2" type="ORF">JHC11_08465</name>
</gene>
<reference evidence="2 4" key="1">
    <citation type="submission" date="2020-09" db="EMBL/GenBank/DDBJ databases">
        <title>Draft Genomes of Bacterial Isolates from North Pond Shallow Sediments.</title>
        <authorList>
            <person name="Kiel Reese B."/>
            <person name="Mullis M."/>
            <person name="Weisend R.E."/>
        </authorList>
    </citation>
    <scope>NUCLEOTIDE SEQUENCE</scope>
    <source>
        <strain evidence="2">KJE-2</strain>
        <strain evidence="1 4">KJE-3</strain>
    </source>
</reference>
<sequence length="195" mass="20354">MKRIVLAVLSTVVAGCTSAPTDLSVDASAAKTFSVKKITDSSKSTKQLDQENQELIEAKLAEVLNFCLPRLSGYEQKSANQARMAYWLSMSGLLAGSVAVPALVAASPSANAAWVAGLGGWAGATNFAGQALKESGLSGSAIAQTRNDIIRGVTDQIEVASDGAKTFEERRNALMKARASCVMYEIAVPTIPSNA</sequence>
<dbReference type="AlphaFoldDB" id="A0A8I1G9W0"/>
<dbReference type="PROSITE" id="PS51257">
    <property type="entry name" value="PROKAR_LIPOPROTEIN"/>
    <property type="match status" value="1"/>
</dbReference>